<feature type="domain" description="RAMA" evidence="2">
    <location>
        <begin position="3"/>
        <end position="86"/>
    </location>
</feature>
<dbReference type="RefSeq" id="WP_147406074.1">
    <property type="nucleotide sequence ID" value="NZ_PNJG02000004.1"/>
</dbReference>
<dbReference type="OrthoDB" id="1493526at2"/>
<evidence type="ECO:0000259" key="2">
    <source>
        <dbReference type="Pfam" id="PF18755"/>
    </source>
</evidence>
<evidence type="ECO:0000313" key="3">
    <source>
        <dbReference type="EMBL" id="RKQ33696.1"/>
    </source>
</evidence>
<accession>A0A495A5V9</accession>
<evidence type="ECO:0000256" key="1">
    <source>
        <dbReference type="SAM" id="MobiDB-lite"/>
    </source>
</evidence>
<dbReference type="Proteomes" id="UP000249516">
    <property type="component" value="Unassembled WGS sequence"/>
</dbReference>
<reference evidence="3 4" key="1">
    <citation type="submission" date="2018-10" db="EMBL/GenBank/DDBJ databases">
        <title>Kocuria tytouropygialis sp. nov., isolated from the uropygial gland of an American barn owl (Tyto furcata).</title>
        <authorList>
            <person name="Braun M.S."/>
            <person name="Wang E."/>
            <person name="Zimmermann S."/>
            <person name="Wagner H."/>
            <person name="Wink M."/>
        </authorList>
    </citation>
    <scope>NUCLEOTIDE SEQUENCE [LARGE SCALE GENOMIC DNA]</scope>
    <source>
        <strain evidence="3 4">442</strain>
    </source>
</reference>
<keyword evidence="4" id="KW-1185">Reference proteome</keyword>
<feature type="region of interest" description="Disordered" evidence="1">
    <location>
        <begin position="85"/>
        <end position="134"/>
    </location>
</feature>
<organism evidence="3 4">
    <name type="scientific">Kocuria tytonis</name>
    <dbReference type="NCBI Taxonomy" id="2054280"/>
    <lineage>
        <taxon>Bacteria</taxon>
        <taxon>Bacillati</taxon>
        <taxon>Actinomycetota</taxon>
        <taxon>Actinomycetes</taxon>
        <taxon>Micrococcales</taxon>
        <taxon>Micrococcaceae</taxon>
        <taxon>Kocuria</taxon>
    </lineage>
</organism>
<dbReference type="Pfam" id="PF18755">
    <property type="entry name" value="RAMA"/>
    <property type="match status" value="1"/>
</dbReference>
<sequence>MTSLKDLIEHELLFPGEQLESRSPTWPARASLTADGSVLYDESSYRTPSAAAKAVRRGGATNGWSFWYVQRDSEAVPLAALRSAYEEPGGAPGRPRPGTARKTGAQARPVRDADPNRADPEDEQTQAGAPDAHHDDAGLITAFGMFWRRDLVDWSVSSTAVRVLGRQSQDEKAIDFAQQIGVYLLHDGARTIYTGRVSSPRLGARLAEHTKDRLSGRWDRFSWFGLRPVLSTGVLGAAGSNFGTDLVVATMEAILIEGLEPPQNRRQGDGMTGQEYTQAEDPSLQEQDLMATLLKQLQSRRR</sequence>
<dbReference type="EMBL" id="PNJG02000004">
    <property type="protein sequence ID" value="RKQ33696.1"/>
    <property type="molecule type" value="Genomic_DNA"/>
</dbReference>
<protein>
    <recommendedName>
        <fullName evidence="2">RAMA domain-containing protein</fullName>
    </recommendedName>
</protein>
<name>A0A495A5V9_9MICC</name>
<dbReference type="AlphaFoldDB" id="A0A495A5V9"/>
<feature type="compositionally biased region" description="Basic and acidic residues" evidence="1">
    <location>
        <begin position="109"/>
        <end position="119"/>
    </location>
</feature>
<evidence type="ECO:0000313" key="4">
    <source>
        <dbReference type="Proteomes" id="UP000249516"/>
    </source>
</evidence>
<feature type="region of interest" description="Disordered" evidence="1">
    <location>
        <begin position="259"/>
        <end position="287"/>
    </location>
</feature>
<comment type="caution">
    <text evidence="3">The sequence shown here is derived from an EMBL/GenBank/DDBJ whole genome shotgun (WGS) entry which is preliminary data.</text>
</comment>
<proteinExistence type="predicted"/>
<gene>
    <name evidence="3" type="ORF">C1C97_010790</name>
</gene>
<dbReference type="InterPro" id="IPR040843">
    <property type="entry name" value="RAMA"/>
</dbReference>